<evidence type="ECO:0000256" key="4">
    <source>
        <dbReference type="ARBA" id="ARBA00011990"/>
    </source>
</evidence>
<evidence type="ECO:0000256" key="2">
    <source>
        <dbReference type="ARBA" id="ARBA00001911"/>
    </source>
</evidence>
<comment type="similarity">
    <text evidence="3 7">Belongs to the NAD(P)-dependent epimerase/dehydratase family. dTDP-glucose dehydratase subfamily.</text>
</comment>
<dbReference type="EC" id="4.2.1.46" evidence="4 7"/>
<comment type="caution">
    <text evidence="9">The sequence shown here is derived from an EMBL/GenBank/DDBJ whole genome shotgun (WGS) entry which is preliminary data.</text>
</comment>
<proteinExistence type="inferred from homology"/>
<keyword evidence="6 7" id="KW-0456">Lyase</keyword>
<dbReference type="InterPro" id="IPR036291">
    <property type="entry name" value="NAD(P)-bd_dom_sf"/>
</dbReference>
<dbReference type="InterPro" id="IPR016040">
    <property type="entry name" value="NAD(P)-bd_dom"/>
</dbReference>
<dbReference type="GO" id="GO:0008460">
    <property type="term" value="F:dTDP-glucose 4,6-dehydratase activity"/>
    <property type="evidence" value="ECO:0007669"/>
    <property type="project" value="UniProtKB-EC"/>
</dbReference>
<dbReference type="Pfam" id="PF16363">
    <property type="entry name" value="GDP_Man_Dehyd"/>
    <property type="match status" value="1"/>
</dbReference>
<evidence type="ECO:0000256" key="1">
    <source>
        <dbReference type="ARBA" id="ARBA00001539"/>
    </source>
</evidence>
<evidence type="ECO:0000256" key="5">
    <source>
        <dbReference type="ARBA" id="ARBA00023027"/>
    </source>
</evidence>
<keyword evidence="5" id="KW-0520">NAD</keyword>
<comment type="catalytic activity">
    <reaction evidence="1 7">
        <text>dTDP-alpha-D-glucose = dTDP-4-dehydro-6-deoxy-alpha-D-glucose + H2O</text>
        <dbReference type="Rhea" id="RHEA:17221"/>
        <dbReference type="ChEBI" id="CHEBI:15377"/>
        <dbReference type="ChEBI" id="CHEBI:57477"/>
        <dbReference type="ChEBI" id="CHEBI:57649"/>
        <dbReference type="EC" id="4.2.1.46"/>
    </reaction>
</comment>
<evidence type="ECO:0000313" key="9">
    <source>
        <dbReference type="EMBL" id="OGK48218.1"/>
    </source>
</evidence>
<protein>
    <recommendedName>
        <fullName evidence="4 7">dTDP-glucose 4,6-dehydratase</fullName>
        <ecNumber evidence="4 7">4.2.1.46</ecNumber>
    </recommendedName>
</protein>
<dbReference type="InterPro" id="IPR005888">
    <property type="entry name" value="dTDP_Gluc_deHydtase"/>
</dbReference>
<evidence type="ECO:0000256" key="3">
    <source>
        <dbReference type="ARBA" id="ARBA00008178"/>
    </source>
</evidence>
<gene>
    <name evidence="9" type="ORF">A3A93_01965</name>
</gene>
<comment type="cofactor">
    <cofactor evidence="2 7">
        <name>NAD(+)</name>
        <dbReference type="ChEBI" id="CHEBI:57540"/>
    </cofactor>
</comment>
<dbReference type="GO" id="GO:0009225">
    <property type="term" value="P:nucleotide-sugar metabolic process"/>
    <property type="evidence" value="ECO:0007669"/>
    <property type="project" value="InterPro"/>
</dbReference>
<dbReference type="AlphaFoldDB" id="A0A1F7IXW0"/>
<name>A0A1F7IXW0_9BACT</name>
<dbReference type="SUPFAM" id="SSF51735">
    <property type="entry name" value="NAD(P)-binding Rossmann-fold domains"/>
    <property type="match status" value="1"/>
</dbReference>
<evidence type="ECO:0000313" key="10">
    <source>
        <dbReference type="Proteomes" id="UP000177141"/>
    </source>
</evidence>
<reference evidence="9 10" key="1">
    <citation type="journal article" date="2016" name="Nat. Commun.">
        <title>Thousands of microbial genomes shed light on interconnected biogeochemical processes in an aquifer system.</title>
        <authorList>
            <person name="Anantharaman K."/>
            <person name="Brown C.T."/>
            <person name="Hug L.A."/>
            <person name="Sharon I."/>
            <person name="Castelle C.J."/>
            <person name="Probst A.J."/>
            <person name="Thomas B.C."/>
            <person name="Singh A."/>
            <person name="Wilkins M.J."/>
            <person name="Karaoz U."/>
            <person name="Brodie E.L."/>
            <person name="Williams K.H."/>
            <person name="Hubbard S.S."/>
            <person name="Banfield J.F."/>
        </authorList>
    </citation>
    <scope>NUCLEOTIDE SEQUENCE [LARGE SCALE GENOMIC DNA]</scope>
</reference>
<organism evidence="9 10">
    <name type="scientific">Candidatus Roizmanbacteria bacterium RIFCSPLOWO2_01_FULL_38_12</name>
    <dbReference type="NCBI Taxonomy" id="1802061"/>
    <lineage>
        <taxon>Bacteria</taxon>
        <taxon>Candidatus Roizmaniibacteriota</taxon>
    </lineage>
</organism>
<dbReference type="CDD" id="cd05246">
    <property type="entry name" value="dTDP_GD_SDR_e"/>
    <property type="match status" value="1"/>
</dbReference>
<feature type="domain" description="NAD(P)-binding" evidence="8">
    <location>
        <begin position="4"/>
        <end position="305"/>
    </location>
</feature>
<dbReference type="STRING" id="1802061.A3A93_01965"/>
<evidence type="ECO:0000256" key="6">
    <source>
        <dbReference type="ARBA" id="ARBA00023239"/>
    </source>
</evidence>
<dbReference type="FunFam" id="3.40.50.720:FF:000304">
    <property type="entry name" value="UDP-glucose 4,6-dehydratase"/>
    <property type="match status" value="1"/>
</dbReference>
<sequence>MKLLVTGGAGFIGSNFIRYWLEEHDEDEIINFDKLTYAGNLENLKEVQENPNYSLVKGDICDRKAVDAVMKNVDTVVHFAAESHVDRSIQDAAPFIKTNIEGTYILLESALKNNVQRFHHISTDEVFGALDLDTEAKFTDKTPYDPHSPYSASKAASDHLVRAYHDTYELPITISNCSNNFGPFQFPEKLISLAITNFLEGKKVPIYGDGKYVRDWLYVEDHCRAIDLILHRGKVGETYLVGGLTEDISNLEVIKKIVSIMKKEENMIEYVKDRPGHDRRYAINSGKIRETLGWEPQYDFDHALELTVNWYKENPEWWKNVKSGEYKEYYKKQYA</sequence>
<dbReference type="PROSITE" id="PS00061">
    <property type="entry name" value="ADH_SHORT"/>
    <property type="match status" value="1"/>
</dbReference>
<dbReference type="Gene3D" id="3.90.25.10">
    <property type="entry name" value="UDP-galactose 4-epimerase, domain 1"/>
    <property type="match status" value="1"/>
</dbReference>
<accession>A0A1F7IXW0</accession>
<evidence type="ECO:0000256" key="7">
    <source>
        <dbReference type="RuleBase" id="RU004473"/>
    </source>
</evidence>
<dbReference type="PANTHER" id="PTHR43000">
    <property type="entry name" value="DTDP-D-GLUCOSE 4,6-DEHYDRATASE-RELATED"/>
    <property type="match status" value="1"/>
</dbReference>
<dbReference type="NCBIfam" id="TIGR01181">
    <property type="entry name" value="dTDP_gluc_dehyt"/>
    <property type="match status" value="1"/>
</dbReference>
<dbReference type="Gene3D" id="3.40.50.720">
    <property type="entry name" value="NAD(P)-binding Rossmann-like Domain"/>
    <property type="match status" value="1"/>
</dbReference>
<dbReference type="Proteomes" id="UP000177141">
    <property type="component" value="Unassembled WGS sequence"/>
</dbReference>
<evidence type="ECO:0000259" key="8">
    <source>
        <dbReference type="Pfam" id="PF16363"/>
    </source>
</evidence>
<dbReference type="EMBL" id="MGAL01000018">
    <property type="protein sequence ID" value="OGK48218.1"/>
    <property type="molecule type" value="Genomic_DNA"/>
</dbReference>
<dbReference type="InterPro" id="IPR020904">
    <property type="entry name" value="Sc_DH/Rdtase_CS"/>
</dbReference>